<evidence type="ECO:0000259" key="6">
    <source>
        <dbReference type="Pfam" id="PF00441"/>
    </source>
</evidence>
<keyword evidence="3 5" id="KW-0285">Flavoprotein</keyword>
<dbReference type="InterPro" id="IPR013786">
    <property type="entry name" value="AcylCoA_DH/ox_N"/>
</dbReference>
<feature type="domain" description="Acyl-CoA dehydrogenase/oxidase C-terminal" evidence="6">
    <location>
        <begin position="228"/>
        <end position="376"/>
    </location>
</feature>
<keyword evidence="10" id="KW-1185">Reference proteome</keyword>
<proteinExistence type="inferred from homology"/>
<dbReference type="Pfam" id="PF02770">
    <property type="entry name" value="Acyl-CoA_dh_M"/>
    <property type="match status" value="1"/>
</dbReference>
<dbReference type="InterPro" id="IPR009075">
    <property type="entry name" value="AcylCo_DH/oxidase_C"/>
</dbReference>
<dbReference type="Proteomes" id="UP001235064">
    <property type="component" value="Unassembled WGS sequence"/>
</dbReference>
<feature type="domain" description="Acyl-CoA dehydrogenase/oxidase N-terminal" evidence="8">
    <location>
        <begin position="7"/>
        <end position="116"/>
    </location>
</feature>
<keyword evidence="4 5" id="KW-0274">FAD</keyword>
<evidence type="ECO:0000256" key="1">
    <source>
        <dbReference type="ARBA" id="ARBA00001974"/>
    </source>
</evidence>
<sequence length="383" mass="42245">MDFALDADQRDWQAKARAFADAELAPRYQQRERDGRIEPEIIARMGELGFIAPELPSRYGGRDAPRLLSGLITEQISRGDFNVAYVQVVASLVGQVIARNGTDAVKDEWLPRMIAGTSIVGIGLSEPHGGSDAGNPHLSARRERGGWVLNGTKSMSFNRVADGVIVFAKTDPHERKRGRGISAFFVPFAAEGVTRDPVGDLGTIAVGRGFVHFADTWIPEENLLGDEGKGFTQVMQGFDFSRALIALQCLAVAEVTVEETWEYTSRRDAFDKPLSTYQGVAFPLAEAMTKIEAAKQLSYKTLWLKDNDLPHTSEAAMVKWWAPRVSVETLHECLLLHGQYGYKTDRPIGQRLRDVMGLEIGDGTAQIMKLIIARQAVGREFAP</sequence>
<evidence type="ECO:0000259" key="8">
    <source>
        <dbReference type="Pfam" id="PF02771"/>
    </source>
</evidence>
<dbReference type="PANTHER" id="PTHR43884:SF37">
    <property type="entry name" value="ACYL-COA DEHYDROGENASE"/>
    <property type="match status" value="1"/>
</dbReference>
<organism evidence="9 10">
    <name type="scientific">Microbacterium candidum</name>
    <dbReference type="NCBI Taxonomy" id="3041922"/>
    <lineage>
        <taxon>Bacteria</taxon>
        <taxon>Bacillati</taxon>
        <taxon>Actinomycetota</taxon>
        <taxon>Actinomycetes</taxon>
        <taxon>Micrococcales</taxon>
        <taxon>Microbacteriaceae</taxon>
        <taxon>Microbacterium</taxon>
    </lineage>
</organism>
<feature type="domain" description="Acyl-CoA oxidase/dehydrogenase middle" evidence="7">
    <location>
        <begin position="122"/>
        <end position="213"/>
    </location>
</feature>
<dbReference type="InterPro" id="IPR037069">
    <property type="entry name" value="AcylCoA_DH/ox_N_sf"/>
</dbReference>
<dbReference type="Gene3D" id="1.10.540.10">
    <property type="entry name" value="Acyl-CoA dehydrogenase/oxidase, N-terminal domain"/>
    <property type="match status" value="1"/>
</dbReference>
<comment type="similarity">
    <text evidence="2 5">Belongs to the acyl-CoA dehydrogenase family.</text>
</comment>
<evidence type="ECO:0000259" key="7">
    <source>
        <dbReference type="Pfam" id="PF02770"/>
    </source>
</evidence>
<reference evidence="9 10" key="1">
    <citation type="submission" date="2023-06" db="EMBL/GenBank/DDBJ databases">
        <title>Microbacterium sp. nov., isolated from a waste landfill.</title>
        <authorList>
            <person name="Wen W."/>
        </authorList>
    </citation>
    <scope>NUCLEOTIDE SEQUENCE [LARGE SCALE GENOMIC DNA]</scope>
    <source>
        <strain evidence="9 10">ASV49</strain>
    </source>
</reference>
<accession>A0ABT7MW74</accession>
<dbReference type="InterPro" id="IPR006091">
    <property type="entry name" value="Acyl-CoA_Oxase/DH_mid-dom"/>
</dbReference>
<gene>
    <name evidence="9" type="ORF">QSV35_04995</name>
</gene>
<evidence type="ECO:0000256" key="2">
    <source>
        <dbReference type="ARBA" id="ARBA00009347"/>
    </source>
</evidence>
<dbReference type="Pfam" id="PF02771">
    <property type="entry name" value="Acyl-CoA_dh_N"/>
    <property type="match status" value="1"/>
</dbReference>
<protein>
    <submittedName>
        <fullName evidence="9">Acyl-CoA dehydrogenase family protein</fullName>
    </submittedName>
</protein>
<dbReference type="EMBL" id="JASXSZ010000001">
    <property type="protein sequence ID" value="MDL9978675.1"/>
    <property type="molecule type" value="Genomic_DNA"/>
</dbReference>
<keyword evidence="5" id="KW-0560">Oxidoreductase</keyword>
<evidence type="ECO:0000313" key="10">
    <source>
        <dbReference type="Proteomes" id="UP001235064"/>
    </source>
</evidence>
<evidence type="ECO:0000256" key="3">
    <source>
        <dbReference type="ARBA" id="ARBA00022630"/>
    </source>
</evidence>
<dbReference type="Gene3D" id="1.20.140.10">
    <property type="entry name" value="Butyryl-CoA Dehydrogenase, subunit A, domain 3"/>
    <property type="match status" value="1"/>
</dbReference>
<dbReference type="Gene3D" id="2.40.110.10">
    <property type="entry name" value="Butyryl-CoA Dehydrogenase, subunit A, domain 2"/>
    <property type="match status" value="1"/>
</dbReference>
<dbReference type="InterPro" id="IPR036250">
    <property type="entry name" value="AcylCo_DH-like_C"/>
</dbReference>
<dbReference type="InterPro" id="IPR009100">
    <property type="entry name" value="AcylCoA_DH/oxidase_NM_dom_sf"/>
</dbReference>
<dbReference type="SUPFAM" id="SSF56645">
    <property type="entry name" value="Acyl-CoA dehydrogenase NM domain-like"/>
    <property type="match status" value="1"/>
</dbReference>
<dbReference type="PANTHER" id="PTHR43884">
    <property type="entry name" value="ACYL-COA DEHYDROGENASE"/>
    <property type="match status" value="1"/>
</dbReference>
<evidence type="ECO:0000313" key="9">
    <source>
        <dbReference type="EMBL" id="MDL9978675.1"/>
    </source>
</evidence>
<comment type="cofactor">
    <cofactor evidence="1 5">
        <name>FAD</name>
        <dbReference type="ChEBI" id="CHEBI:57692"/>
    </cofactor>
</comment>
<comment type="caution">
    <text evidence="9">The sequence shown here is derived from an EMBL/GenBank/DDBJ whole genome shotgun (WGS) entry which is preliminary data.</text>
</comment>
<name>A0ABT7MW74_9MICO</name>
<evidence type="ECO:0000256" key="4">
    <source>
        <dbReference type="ARBA" id="ARBA00022827"/>
    </source>
</evidence>
<dbReference type="InterPro" id="IPR046373">
    <property type="entry name" value="Acyl-CoA_Oxase/DH_mid-dom_sf"/>
</dbReference>
<dbReference type="RefSeq" id="WP_286287298.1">
    <property type="nucleotide sequence ID" value="NZ_JASXSZ010000001.1"/>
</dbReference>
<dbReference type="Pfam" id="PF00441">
    <property type="entry name" value="Acyl-CoA_dh_1"/>
    <property type="match status" value="1"/>
</dbReference>
<dbReference type="SUPFAM" id="SSF47203">
    <property type="entry name" value="Acyl-CoA dehydrogenase C-terminal domain-like"/>
    <property type="match status" value="1"/>
</dbReference>
<evidence type="ECO:0000256" key="5">
    <source>
        <dbReference type="RuleBase" id="RU362125"/>
    </source>
</evidence>